<feature type="region of interest" description="Disordered" evidence="1">
    <location>
        <begin position="84"/>
        <end position="234"/>
    </location>
</feature>
<feature type="compositionally biased region" description="Polar residues" evidence="1">
    <location>
        <begin position="180"/>
        <end position="191"/>
    </location>
</feature>
<dbReference type="PANTHER" id="PTHR34280">
    <property type="entry name" value="OS01G0920100 PROTEIN"/>
    <property type="match status" value="1"/>
</dbReference>
<dbReference type="Proteomes" id="UP001161247">
    <property type="component" value="Chromosome 6"/>
</dbReference>
<evidence type="ECO:0000256" key="1">
    <source>
        <dbReference type="SAM" id="MobiDB-lite"/>
    </source>
</evidence>
<feature type="compositionally biased region" description="Polar residues" evidence="1">
    <location>
        <begin position="85"/>
        <end position="124"/>
    </location>
</feature>
<feature type="compositionally biased region" description="Low complexity" evidence="1">
    <location>
        <begin position="192"/>
        <end position="208"/>
    </location>
</feature>
<evidence type="ECO:0000313" key="3">
    <source>
        <dbReference type="Proteomes" id="UP001161247"/>
    </source>
</evidence>
<dbReference type="InterPro" id="IPR038947">
    <property type="entry name" value="At3g27210-like"/>
</dbReference>
<keyword evidence="3" id="KW-1185">Reference proteome</keyword>
<evidence type="ECO:0000313" key="2">
    <source>
        <dbReference type="EMBL" id="CAI9111555.1"/>
    </source>
</evidence>
<reference evidence="2" key="1">
    <citation type="submission" date="2023-03" db="EMBL/GenBank/DDBJ databases">
        <authorList>
            <person name="Julca I."/>
        </authorList>
    </citation>
    <scope>NUCLEOTIDE SEQUENCE</scope>
</reference>
<organism evidence="2 3">
    <name type="scientific">Oldenlandia corymbosa var. corymbosa</name>
    <dbReference type="NCBI Taxonomy" id="529605"/>
    <lineage>
        <taxon>Eukaryota</taxon>
        <taxon>Viridiplantae</taxon>
        <taxon>Streptophyta</taxon>
        <taxon>Embryophyta</taxon>
        <taxon>Tracheophyta</taxon>
        <taxon>Spermatophyta</taxon>
        <taxon>Magnoliopsida</taxon>
        <taxon>eudicotyledons</taxon>
        <taxon>Gunneridae</taxon>
        <taxon>Pentapetalae</taxon>
        <taxon>asterids</taxon>
        <taxon>lamiids</taxon>
        <taxon>Gentianales</taxon>
        <taxon>Rubiaceae</taxon>
        <taxon>Rubioideae</taxon>
        <taxon>Spermacoceae</taxon>
        <taxon>Hedyotis-Oldenlandia complex</taxon>
        <taxon>Oldenlandia</taxon>
    </lineage>
</organism>
<sequence length="250" mass="26970">MGSCVSLHKGDSALKVRLDFGSQTADNPKNDPPPPPKVVAATDGVFKSHWSPPAALDFGSKEETFFDSQAWLESDCEDDFFSVNGDFTPSRGNTPVHNSFSVRTTPGRSNGQLLTTSRSSNSKTMPEPSPTTEKKKQRLSELFKDSLGDDEDGQQDENNQENESDKQHQKVGLISGPLKSGNSTPSVSHLNSGSSQGTASTATTKTLSYYVGSAQRTPNGSIKPPVERSGKSAAQCCLPRLRSFSEKKKR</sequence>
<feature type="region of interest" description="Disordered" evidence="1">
    <location>
        <begin position="18"/>
        <end position="45"/>
    </location>
</feature>
<proteinExistence type="predicted"/>
<gene>
    <name evidence="2" type="ORF">OLC1_LOCUS18924</name>
</gene>
<name>A0AAV1DUH4_OLDCO</name>
<feature type="compositionally biased region" description="Basic and acidic residues" evidence="1">
    <location>
        <begin position="132"/>
        <end position="147"/>
    </location>
</feature>
<dbReference type="EMBL" id="OX459123">
    <property type="protein sequence ID" value="CAI9111555.1"/>
    <property type="molecule type" value="Genomic_DNA"/>
</dbReference>
<accession>A0AAV1DUH4</accession>
<dbReference type="PANTHER" id="PTHR34280:SF2">
    <property type="entry name" value="OS01G0920100 PROTEIN"/>
    <property type="match status" value="1"/>
</dbReference>
<protein>
    <submittedName>
        <fullName evidence="2">OLC1v1011806C1</fullName>
    </submittedName>
</protein>
<feature type="compositionally biased region" description="Acidic residues" evidence="1">
    <location>
        <begin position="148"/>
        <end position="162"/>
    </location>
</feature>
<dbReference type="AlphaFoldDB" id="A0AAV1DUH4"/>